<dbReference type="RefSeq" id="WP_269312454.1">
    <property type="nucleotide sequence ID" value="NZ_CP114052.1"/>
</dbReference>
<keyword evidence="1" id="KW-1133">Transmembrane helix</keyword>
<keyword evidence="3" id="KW-1185">Reference proteome</keyword>
<accession>A0ABY7JQY0</accession>
<reference evidence="2" key="1">
    <citation type="submission" date="2022-12" db="EMBL/GenBank/DDBJ databases">
        <title>Peptostreptococcus.</title>
        <authorList>
            <person name="Lee S.H."/>
        </authorList>
    </citation>
    <scope>NUCLEOTIDE SEQUENCE</scope>
    <source>
        <strain evidence="2">CBA3647</strain>
    </source>
</reference>
<protein>
    <recommendedName>
        <fullName evidence="4">ABC-2 family transporter protein</fullName>
    </recommendedName>
</protein>
<feature type="transmembrane region" description="Helical" evidence="1">
    <location>
        <begin position="192"/>
        <end position="214"/>
    </location>
</feature>
<feature type="transmembrane region" description="Helical" evidence="1">
    <location>
        <begin position="260"/>
        <end position="280"/>
    </location>
</feature>
<evidence type="ECO:0000256" key="1">
    <source>
        <dbReference type="SAM" id="Phobius"/>
    </source>
</evidence>
<keyword evidence="1" id="KW-0472">Membrane</keyword>
<dbReference type="EMBL" id="CP114052">
    <property type="protein sequence ID" value="WAW15774.1"/>
    <property type="molecule type" value="Genomic_DNA"/>
</dbReference>
<feature type="transmembrane region" description="Helical" evidence="1">
    <location>
        <begin position="140"/>
        <end position="161"/>
    </location>
</feature>
<name>A0ABY7JQY0_9FIRM</name>
<sequence length="293" mass="34468">MKDIFRLYCYDIKENKNIFKILTLLTVIYIVINFSLNFYMILNFNPSYIKEVLKDFSQQNNIAPYISNIIINKNISYYSFDDFIYSQSLLVVGTIYIYSIFASIFIVVDDFSRKNKSMFVYANLPIATYKYKISKILTGFSIYLFTMIIMQISYIMLNFLYKLFLNEYYDASLSNMISIGLPLNFDSFGANMHFIFITILASVIFLQSFVSIFYNGRENGNYLKKVMCFIAVLLYMFLILLIIVAFYLDDYKVMYSIFNFDIFTVLNFLIITLGLLTFTLDCKLTNRRIRGGL</sequence>
<proteinExistence type="predicted"/>
<feature type="transmembrane region" description="Helical" evidence="1">
    <location>
        <begin position="84"/>
        <end position="108"/>
    </location>
</feature>
<dbReference type="Proteomes" id="UP001164187">
    <property type="component" value="Chromosome"/>
</dbReference>
<gene>
    <name evidence="2" type="ORF">O0R46_04800</name>
</gene>
<feature type="transmembrane region" description="Helical" evidence="1">
    <location>
        <begin position="21"/>
        <end position="42"/>
    </location>
</feature>
<organism evidence="2 3">
    <name type="scientific">Peptostreptococcus equinus</name>
    <dbReference type="NCBI Taxonomy" id="3003601"/>
    <lineage>
        <taxon>Bacteria</taxon>
        <taxon>Bacillati</taxon>
        <taxon>Bacillota</taxon>
        <taxon>Clostridia</taxon>
        <taxon>Peptostreptococcales</taxon>
        <taxon>Peptostreptococcaceae</taxon>
        <taxon>Peptostreptococcus</taxon>
    </lineage>
</organism>
<evidence type="ECO:0000313" key="2">
    <source>
        <dbReference type="EMBL" id="WAW15774.1"/>
    </source>
</evidence>
<feature type="transmembrane region" description="Helical" evidence="1">
    <location>
        <begin position="226"/>
        <end position="248"/>
    </location>
</feature>
<evidence type="ECO:0000313" key="3">
    <source>
        <dbReference type="Proteomes" id="UP001164187"/>
    </source>
</evidence>
<evidence type="ECO:0008006" key="4">
    <source>
        <dbReference type="Google" id="ProtNLM"/>
    </source>
</evidence>
<keyword evidence="1" id="KW-0812">Transmembrane</keyword>